<feature type="transmembrane region" description="Helical" evidence="1">
    <location>
        <begin position="113"/>
        <end position="138"/>
    </location>
</feature>
<keyword evidence="3" id="KW-1185">Reference proteome</keyword>
<protein>
    <submittedName>
        <fullName evidence="2">Putative O-antigen polymerase</fullName>
    </submittedName>
</protein>
<dbReference type="RefSeq" id="WP_007470171.1">
    <property type="nucleotide sequence ID" value="NZ_AMZO01000036.1"/>
</dbReference>
<evidence type="ECO:0000313" key="2">
    <source>
        <dbReference type="EMBL" id="ELR63771.1"/>
    </source>
</evidence>
<name>L8J4W9_9GAMM</name>
<gene>
    <name evidence="2" type="ORF">C942_03440</name>
</gene>
<dbReference type="OrthoDB" id="6015856at2"/>
<comment type="caution">
    <text evidence="2">The sequence shown here is derived from an EMBL/GenBank/DDBJ whole genome shotgun (WGS) entry which is preliminary data.</text>
</comment>
<dbReference type="EMBL" id="AMZO01000036">
    <property type="protein sequence ID" value="ELR63771.1"/>
    <property type="molecule type" value="Genomic_DNA"/>
</dbReference>
<feature type="transmembrane region" description="Helical" evidence="1">
    <location>
        <begin position="403"/>
        <end position="421"/>
    </location>
</feature>
<feature type="transmembrane region" description="Helical" evidence="1">
    <location>
        <begin position="237"/>
        <end position="256"/>
    </location>
</feature>
<accession>L8J4W9</accession>
<reference evidence="2 3" key="1">
    <citation type="submission" date="2012-12" db="EMBL/GenBank/DDBJ databases">
        <title>Genome Assembly of Photobacterium sp. AK15.</title>
        <authorList>
            <person name="Khatri I."/>
            <person name="Vaidya B."/>
            <person name="Srinivas T.N.R."/>
            <person name="Subramanian S."/>
            <person name="Pinnaka A."/>
        </authorList>
    </citation>
    <scope>NUCLEOTIDE SEQUENCE [LARGE SCALE GENOMIC DNA]</scope>
    <source>
        <strain evidence="2 3">AK15</strain>
    </source>
</reference>
<proteinExistence type="predicted"/>
<sequence length="425" mass="49441">MILIVFSMLVLSVLLESKILGKNYYFPSPVFVLSSCIIFVYLLPILGSSYYFAIVPSLINGLDFSELKKLEFFILAFSVSFFLFYFLISAVVFKGARNWSVSVINGTVTYKNVLILFILALIVKYIYLATGLSFSPAAVFDRFMSPRDYTYIKKGTGFINYIHSVFLHALLFVSCYFFLKRKDLNYIIRFCIILLPLILVFFGGGKQNYLWIIVYWSVISFKLFSFKLSNFNVIKKIFGFGCLFLALLWFSFSFVVTSDSGSKVGFLSKLADYQREPYFSARVINDFNWNLEYTAVGISDTMIAIVPRSLWSDKPLVGFYRRYWQPRYESSVVEYHTTTYGFISESYMFFGYLGPVVYALIWALMCSYMAKINIKTNEISSLFRCSFLLLLFYFFVRDGFSGFTFWYSIIVLFLSGLLVKYKFKW</sequence>
<organism evidence="2 3">
    <name type="scientific">Photobacterium marinum</name>
    <dbReference type="NCBI Taxonomy" id="1056511"/>
    <lineage>
        <taxon>Bacteria</taxon>
        <taxon>Pseudomonadati</taxon>
        <taxon>Pseudomonadota</taxon>
        <taxon>Gammaproteobacteria</taxon>
        <taxon>Vibrionales</taxon>
        <taxon>Vibrionaceae</taxon>
        <taxon>Photobacterium</taxon>
    </lineage>
</organism>
<keyword evidence="1" id="KW-0812">Transmembrane</keyword>
<dbReference type="PATRIC" id="fig|1056511.3.peg.4364"/>
<feature type="transmembrane region" description="Helical" evidence="1">
    <location>
        <begin position="349"/>
        <end position="369"/>
    </location>
</feature>
<feature type="transmembrane region" description="Helical" evidence="1">
    <location>
        <begin position="186"/>
        <end position="203"/>
    </location>
</feature>
<dbReference type="Proteomes" id="UP000011134">
    <property type="component" value="Unassembled WGS sequence"/>
</dbReference>
<feature type="transmembrane region" description="Helical" evidence="1">
    <location>
        <begin position="381"/>
        <end position="397"/>
    </location>
</feature>
<evidence type="ECO:0000313" key="3">
    <source>
        <dbReference type="Proteomes" id="UP000011134"/>
    </source>
</evidence>
<feature type="transmembrane region" description="Helical" evidence="1">
    <location>
        <begin position="209"/>
        <end position="225"/>
    </location>
</feature>
<keyword evidence="1" id="KW-1133">Transmembrane helix</keyword>
<evidence type="ECO:0000256" key="1">
    <source>
        <dbReference type="SAM" id="Phobius"/>
    </source>
</evidence>
<feature type="transmembrane region" description="Helical" evidence="1">
    <location>
        <begin position="158"/>
        <end position="179"/>
    </location>
</feature>
<keyword evidence="1" id="KW-0472">Membrane</keyword>
<dbReference type="NCBIfam" id="TIGR04370">
    <property type="entry name" value="glyco_rpt_poly"/>
    <property type="match status" value="1"/>
</dbReference>
<dbReference type="AlphaFoldDB" id="L8J4W9"/>
<feature type="transmembrane region" description="Helical" evidence="1">
    <location>
        <begin position="73"/>
        <end position="93"/>
    </location>
</feature>